<evidence type="ECO:0000256" key="4">
    <source>
        <dbReference type="SAM" id="MobiDB-lite"/>
    </source>
</evidence>
<dbReference type="Gene3D" id="2.130.10.10">
    <property type="entry name" value="YVTN repeat-like/Quinoprotein amine dehydrogenase"/>
    <property type="match status" value="1"/>
</dbReference>
<dbReference type="PANTHER" id="PTHR15052">
    <property type="entry name" value="RNA POLYMERASE III TRANSCRIPTION INITIATION FACTOR COMPLEX SUBUNIT"/>
    <property type="match status" value="1"/>
</dbReference>
<dbReference type="SMART" id="SM00320">
    <property type="entry name" value="WD40"/>
    <property type="match status" value="2"/>
</dbReference>
<feature type="compositionally biased region" description="Basic and acidic residues" evidence="4">
    <location>
        <begin position="381"/>
        <end position="398"/>
    </location>
</feature>
<reference evidence="5 6" key="1">
    <citation type="submission" date="2021-06" db="EMBL/GenBank/DDBJ databases">
        <title>Caerostris extrusa draft genome.</title>
        <authorList>
            <person name="Kono N."/>
            <person name="Arakawa K."/>
        </authorList>
    </citation>
    <scope>NUCLEOTIDE SEQUENCE [LARGE SCALE GENOMIC DNA]</scope>
</reference>
<evidence type="ECO:0000256" key="3">
    <source>
        <dbReference type="ARBA" id="ARBA00023242"/>
    </source>
</evidence>
<accession>A0AAV4QD11</accession>
<dbReference type="Proteomes" id="UP001054945">
    <property type="component" value="Unassembled WGS sequence"/>
</dbReference>
<feature type="region of interest" description="Disordered" evidence="4">
    <location>
        <begin position="376"/>
        <end position="419"/>
    </location>
</feature>
<sequence length="582" mass="65064">MYGFIVYSTKFLPKADTVKKPIYYSNPSVILTPLFGEPCSVTGKSIATCIEWHKNGEQIAAGFGNGTICIWMLKPSANIMASYVDKCLTVQPYMIFQAGGTPVTSISFAPLKECRWLVSSSLDKTLKFFDLHDPCMPFCSLKRGVARNCEWAKKFCGAYVSLQDGVNCKGTCLAKECGTEEIATQNISNSINCLTFSAISEVINAQAIVDMTGTVTVNLMRNSYEQLKLPCYKNFIIFKTEVMALTENKEIIDPEVSNPCCSVQNLQKQVDKHEQDVADVMKDLLNCVSVHNFNTKSMLSLENFCREQKIDEKGISLSCVPPDNSFQNYLPAEKKIFKEIKTLLNSVVCCVNNLVPTISTSKNPIKSAYDADLNSSVKENSSNKHSVESKQHLVESDTKNCISNDENNLKPVNPPKKLKTSDVNLNVSKTDSEFQENLNSSSKESSIVVKPVPTLESECPKESKKPQFICQTTLLPRSCRPFIQVYNSTKETKKLENLNSQNKNTEHLHENMDKSDNNDIEDILIESPSYATLAKTYGLIFKDNSPEILSSEEKRDSLPIENTTLSALNTVCYFLFFCIQHK</sequence>
<evidence type="ECO:0000313" key="5">
    <source>
        <dbReference type="EMBL" id="GIY05915.1"/>
    </source>
</evidence>
<keyword evidence="3" id="KW-0539">Nucleus</keyword>
<dbReference type="GO" id="GO:0006383">
    <property type="term" value="P:transcription by RNA polymerase III"/>
    <property type="evidence" value="ECO:0007669"/>
    <property type="project" value="TreeGrafter"/>
</dbReference>
<comment type="caution">
    <text evidence="5">The sequence shown here is derived from an EMBL/GenBank/DDBJ whole genome shotgun (WGS) entry which is preliminary data.</text>
</comment>
<dbReference type="PANTHER" id="PTHR15052:SF2">
    <property type="entry name" value="GENERAL TRANSCRIPTION FACTOR 3C POLYPEPTIDE 2"/>
    <property type="match status" value="1"/>
</dbReference>
<dbReference type="GO" id="GO:0005634">
    <property type="term" value="C:nucleus"/>
    <property type="evidence" value="ECO:0007669"/>
    <property type="project" value="UniProtKB-SubCell"/>
</dbReference>
<organism evidence="5 6">
    <name type="scientific">Caerostris extrusa</name>
    <name type="common">Bark spider</name>
    <name type="synonym">Caerostris bankana</name>
    <dbReference type="NCBI Taxonomy" id="172846"/>
    <lineage>
        <taxon>Eukaryota</taxon>
        <taxon>Metazoa</taxon>
        <taxon>Ecdysozoa</taxon>
        <taxon>Arthropoda</taxon>
        <taxon>Chelicerata</taxon>
        <taxon>Arachnida</taxon>
        <taxon>Araneae</taxon>
        <taxon>Araneomorphae</taxon>
        <taxon>Entelegynae</taxon>
        <taxon>Araneoidea</taxon>
        <taxon>Araneidae</taxon>
        <taxon>Caerostris</taxon>
    </lineage>
</organism>
<proteinExistence type="predicted"/>
<dbReference type="Pfam" id="PF00400">
    <property type="entry name" value="WD40"/>
    <property type="match status" value="2"/>
</dbReference>
<dbReference type="InterPro" id="IPR052416">
    <property type="entry name" value="GTF3C_component"/>
</dbReference>
<dbReference type="InterPro" id="IPR015943">
    <property type="entry name" value="WD40/YVTN_repeat-like_dom_sf"/>
</dbReference>
<dbReference type="InterPro" id="IPR036322">
    <property type="entry name" value="WD40_repeat_dom_sf"/>
</dbReference>
<dbReference type="AlphaFoldDB" id="A0AAV4QD11"/>
<dbReference type="SUPFAM" id="SSF50978">
    <property type="entry name" value="WD40 repeat-like"/>
    <property type="match status" value="1"/>
</dbReference>
<comment type="subcellular location">
    <subcellularLocation>
        <location evidence="1">Nucleus</location>
    </subcellularLocation>
</comment>
<keyword evidence="2" id="KW-0804">Transcription</keyword>
<protein>
    <submittedName>
        <fullName evidence="5">Uncharacterized protein</fullName>
    </submittedName>
</protein>
<dbReference type="InterPro" id="IPR001680">
    <property type="entry name" value="WD40_rpt"/>
</dbReference>
<evidence type="ECO:0000256" key="2">
    <source>
        <dbReference type="ARBA" id="ARBA00023163"/>
    </source>
</evidence>
<evidence type="ECO:0000313" key="6">
    <source>
        <dbReference type="Proteomes" id="UP001054945"/>
    </source>
</evidence>
<dbReference type="EMBL" id="BPLR01005896">
    <property type="protein sequence ID" value="GIY05915.1"/>
    <property type="molecule type" value="Genomic_DNA"/>
</dbReference>
<keyword evidence="6" id="KW-1185">Reference proteome</keyword>
<evidence type="ECO:0000256" key="1">
    <source>
        <dbReference type="ARBA" id="ARBA00004123"/>
    </source>
</evidence>
<name>A0AAV4QD11_CAEEX</name>
<dbReference type="GO" id="GO:0000127">
    <property type="term" value="C:transcription factor TFIIIC complex"/>
    <property type="evidence" value="ECO:0007669"/>
    <property type="project" value="TreeGrafter"/>
</dbReference>
<gene>
    <name evidence="5" type="ORF">CEXT_355231</name>
</gene>